<feature type="transmembrane region" description="Helical" evidence="4">
    <location>
        <begin position="7"/>
        <end position="26"/>
    </location>
</feature>
<evidence type="ECO:0000256" key="4">
    <source>
        <dbReference type="SAM" id="Phobius"/>
    </source>
</evidence>
<feature type="domain" description="HTH araC/xylS-type" evidence="5">
    <location>
        <begin position="265"/>
        <end position="366"/>
    </location>
</feature>
<sequence>MQTILNQLIYFGFFQSLFIISIYFISLKKREYINSFMLILIAVLSVGFLGKVLHSGGFFNKNFRLIAMSEFSALLFGPTIFLFVRSVLHKQKFVKKDIVHYVPGFFYSIFILSYFILPSRETQLARNKVVPLMHVIYMCHAVGLIVNIWYWFLGVKVFRSFSEVYRKEISYVPHTKFLKNFLLITGLCLLVWLILFLTSFLGFPMLERNARPYIWLIFTFIIFFITYYLMLNPKVLQSIPELKEKKYQQSKLDVQDLERLKVDLEQLMLEKKPYLNNKLLKKELAEMLGVHSPELSRLLNENIGMNFFEYVNYYRIKEFVQLAESEKGKQLTFFGLAQEAGFNSKTTFNKSFKNLMGVSPSAYFNKNQ</sequence>
<keyword evidence="7" id="KW-1185">Reference proteome</keyword>
<evidence type="ECO:0000256" key="1">
    <source>
        <dbReference type="ARBA" id="ARBA00023015"/>
    </source>
</evidence>
<evidence type="ECO:0000256" key="3">
    <source>
        <dbReference type="ARBA" id="ARBA00023163"/>
    </source>
</evidence>
<proteinExistence type="predicted"/>
<reference evidence="6 7" key="1">
    <citation type="submission" date="2017-07" db="EMBL/GenBank/DDBJ databases">
        <authorList>
            <person name="Sun Z.S."/>
            <person name="Albrecht U."/>
            <person name="Echele G."/>
            <person name="Lee C.C."/>
        </authorList>
    </citation>
    <scope>NUCLEOTIDE SEQUENCE [LARGE SCALE GENOMIC DNA]</scope>
    <source>
        <strain evidence="7">type strain: KCTC 22618</strain>
    </source>
</reference>
<evidence type="ECO:0000259" key="5">
    <source>
        <dbReference type="PROSITE" id="PS01124"/>
    </source>
</evidence>
<dbReference type="OrthoDB" id="6283866at2"/>
<dbReference type="GO" id="GO:0043565">
    <property type="term" value="F:sequence-specific DNA binding"/>
    <property type="evidence" value="ECO:0007669"/>
    <property type="project" value="InterPro"/>
</dbReference>
<keyword evidence="2" id="KW-0238">DNA-binding</keyword>
<keyword evidence="4" id="KW-1133">Transmembrane helix</keyword>
<dbReference type="SUPFAM" id="SSF46689">
    <property type="entry name" value="Homeodomain-like"/>
    <property type="match status" value="1"/>
</dbReference>
<dbReference type="InterPro" id="IPR009057">
    <property type="entry name" value="Homeodomain-like_sf"/>
</dbReference>
<dbReference type="PANTHER" id="PTHR43280">
    <property type="entry name" value="ARAC-FAMILY TRANSCRIPTIONAL REGULATOR"/>
    <property type="match status" value="1"/>
</dbReference>
<feature type="transmembrane region" description="Helical" evidence="4">
    <location>
        <begin position="65"/>
        <end position="86"/>
    </location>
</feature>
<dbReference type="Gene3D" id="1.10.10.60">
    <property type="entry name" value="Homeodomain-like"/>
    <property type="match status" value="2"/>
</dbReference>
<dbReference type="Proteomes" id="UP000215214">
    <property type="component" value="Chromosome TJEJU"/>
</dbReference>
<keyword evidence="4" id="KW-0812">Transmembrane</keyword>
<feature type="transmembrane region" description="Helical" evidence="4">
    <location>
        <begin position="213"/>
        <end position="231"/>
    </location>
</feature>
<dbReference type="AlphaFoldDB" id="A0A238UE72"/>
<dbReference type="SMART" id="SM00342">
    <property type="entry name" value="HTH_ARAC"/>
    <property type="match status" value="1"/>
</dbReference>
<feature type="transmembrane region" description="Helical" evidence="4">
    <location>
        <begin position="181"/>
        <end position="201"/>
    </location>
</feature>
<dbReference type="EMBL" id="LT899436">
    <property type="protein sequence ID" value="SNR17503.1"/>
    <property type="molecule type" value="Genomic_DNA"/>
</dbReference>
<name>A0A238UE72_9FLAO</name>
<protein>
    <submittedName>
        <fullName evidence="6">Putative Transcriptional regulator</fullName>
    </submittedName>
</protein>
<keyword evidence="3" id="KW-0804">Transcription</keyword>
<evidence type="ECO:0000313" key="6">
    <source>
        <dbReference type="EMBL" id="SNR17503.1"/>
    </source>
</evidence>
<dbReference type="KEGG" id="tje:TJEJU_3871"/>
<dbReference type="Pfam" id="PF12833">
    <property type="entry name" value="HTH_18"/>
    <property type="match status" value="1"/>
</dbReference>
<gene>
    <name evidence="6" type="ORF">TJEJU_3871</name>
</gene>
<evidence type="ECO:0000256" key="2">
    <source>
        <dbReference type="ARBA" id="ARBA00023125"/>
    </source>
</evidence>
<feature type="transmembrane region" description="Helical" evidence="4">
    <location>
        <begin position="98"/>
        <end position="117"/>
    </location>
</feature>
<feature type="transmembrane region" description="Helical" evidence="4">
    <location>
        <begin position="129"/>
        <end position="152"/>
    </location>
</feature>
<dbReference type="PANTHER" id="PTHR43280:SF29">
    <property type="entry name" value="ARAC-FAMILY TRANSCRIPTIONAL REGULATOR"/>
    <property type="match status" value="1"/>
</dbReference>
<dbReference type="GO" id="GO:0003700">
    <property type="term" value="F:DNA-binding transcription factor activity"/>
    <property type="evidence" value="ECO:0007669"/>
    <property type="project" value="InterPro"/>
</dbReference>
<keyword evidence="4" id="KW-0472">Membrane</keyword>
<feature type="transmembrane region" description="Helical" evidence="4">
    <location>
        <begin position="32"/>
        <end position="53"/>
    </location>
</feature>
<organism evidence="6 7">
    <name type="scientific">Tenacibaculum jejuense</name>
    <dbReference type="NCBI Taxonomy" id="584609"/>
    <lineage>
        <taxon>Bacteria</taxon>
        <taxon>Pseudomonadati</taxon>
        <taxon>Bacteroidota</taxon>
        <taxon>Flavobacteriia</taxon>
        <taxon>Flavobacteriales</taxon>
        <taxon>Flavobacteriaceae</taxon>
        <taxon>Tenacibaculum</taxon>
    </lineage>
</organism>
<keyword evidence="1" id="KW-0805">Transcription regulation</keyword>
<dbReference type="InterPro" id="IPR018060">
    <property type="entry name" value="HTH_AraC"/>
</dbReference>
<evidence type="ECO:0000313" key="7">
    <source>
        <dbReference type="Proteomes" id="UP000215214"/>
    </source>
</evidence>
<dbReference type="PROSITE" id="PS01124">
    <property type="entry name" value="HTH_ARAC_FAMILY_2"/>
    <property type="match status" value="1"/>
</dbReference>
<accession>A0A238UE72</accession>